<sequence length="410" mass="46889">MVAVFALLAWITSTIRFGAVTWKVGRFRVVPGFISWHLQIGLPSILSAFERVIGFFCITSSMKSAEPSVVVVGSKPATCDNICSLSSLLITPSQYDSPSLCESDLKELVNLINEREDGPRWNLMMERSNAALSFQAWCRESSIGPMQCRTQTVFENTPPEILRDFYWDDEFRTKWDKMLVYYKTLYVCPQTGTMVVHWIRKLPIIGSKKEYIIVRRIWECDSNYYCITKGASHPSLPKSTSSRPVELYYSSWYIRSVKSRNAEEVTTSEVLLFHWEDLGIPRDLMKMAARAGMWGLVKRMHADLQAYKDLHQGNMYSPSTYSLLARITTKFELLPDMKSAHLQEETSTITERDEEGREQNKGRGTVKWFVVGGLIVASWVTLKRKGVGALCEVAKCLQTTWPKRRLGECH</sequence>
<dbReference type="GO" id="GO:0008289">
    <property type="term" value="F:lipid binding"/>
    <property type="evidence" value="ECO:0007669"/>
    <property type="project" value="InterPro"/>
</dbReference>
<dbReference type="SUPFAM" id="SSF55961">
    <property type="entry name" value="Bet v1-like"/>
    <property type="match status" value="1"/>
</dbReference>
<evidence type="ECO:0000313" key="2">
    <source>
        <dbReference type="EMBL" id="KAK4786404.1"/>
    </source>
</evidence>
<dbReference type="PANTHER" id="PTHR19308:SF58">
    <property type="entry name" value="POLYKETIDE CYCLASE_DEHYDRASE AND LIPID TRANSPORT SUPERFAMILY PROTEIN"/>
    <property type="match status" value="1"/>
</dbReference>
<proteinExistence type="predicted"/>
<dbReference type="InterPro" id="IPR002913">
    <property type="entry name" value="START_lipid-bd_dom"/>
</dbReference>
<dbReference type="GO" id="GO:0005737">
    <property type="term" value="C:cytoplasm"/>
    <property type="evidence" value="ECO:0007669"/>
    <property type="project" value="UniProtKB-ARBA"/>
</dbReference>
<protein>
    <recommendedName>
        <fullName evidence="1">START domain-containing protein</fullName>
    </recommendedName>
</protein>
<evidence type="ECO:0000313" key="3">
    <source>
        <dbReference type="Proteomes" id="UP001346149"/>
    </source>
</evidence>
<dbReference type="Gene3D" id="3.30.530.20">
    <property type="match status" value="1"/>
</dbReference>
<dbReference type="InterPro" id="IPR051213">
    <property type="entry name" value="START_lipid_transfer"/>
</dbReference>
<name>A0AAN7LLA2_TRANT</name>
<accession>A0AAN7LLA2</accession>
<dbReference type="Proteomes" id="UP001346149">
    <property type="component" value="Unassembled WGS sequence"/>
</dbReference>
<dbReference type="PANTHER" id="PTHR19308">
    <property type="entry name" value="PHOSPHATIDYLCHOLINE TRANSFER PROTEIN"/>
    <property type="match status" value="1"/>
</dbReference>
<dbReference type="EMBL" id="JAXQNO010000013">
    <property type="protein sequence ID" value="KAK4786404.1"/>
    <property type="molecule type" value="Genomic_DNA"/>
</dbReference>
<keyword evidence="3" id="KW-1185">Reference proteome</keyword>
<organism evidence="2 3">
    <name type="scientific">Trapa natans</name>
    <name type="common">Water chestnut</name>
    <dbReference type="NCBI Taxonomy" id="22666"/>
    <lineage>
        <taxon>Eukaryota</taxon>
        <taxon>Viridiplantae</taxon>
        <taxon>Streptophyta</taxon>
        <taxon>Embryophyta</taxon>
        <taxon>Tracheophyta</taxon>
        <taxon>Spermatophyta</taxon>
        <taxon>Magnoliopsida</taxon>
        <taxon>eudicotyledons</taxon>
        <taxon>Gunneridae</taxon>
        <taxon>Pentapetalae</taxon>
        <taxon>rosids</taxon>
        <taxon>malvids</taxon>
        <taxon>Myrtales</taxon>
        <taxon>Lythraceae</taxon>
        <taxon>Trapa</taxon>
    </lineage>
</organism>
<feature type="domain" description="START" evidence="1">
    <location>
        <begin position="117"/>
        <end position="309"/>
    </location>
</feature>
<comment type="caution">
    <text evidence="2">The sequence shown here is derived from an EMBL/GenBank/DDBJ whole genome shotgun (WGS) entry which is preliminary data.</text>
</comment>
<gene>
    <name evidence="2" type="ORF">SAY86_003093</name>
</gene>
<reference evidence="2 3" key="1">
    <citation type="journal article" date="2023" name="Hortic Res">
        <title>Pangenome of water caltrop reveals structural variations and asymmetric subgenome divergence after allopolyploidization.</title>
        <authorList>
            <person name="Zhang X."/>
            <person name="Chen Y."/>
            <person name="Wang L."/>
            <person name="Yuan Y."/>
            <person name="Fang M."/>
            <person name="Shi L."/>
            <person name="Lu R."/>
            <person name="Comes H.P."/>
            <person name="Ma Y."/>
            <person name="Chen Y."/>
            <person name="Huang G."/>
            <person name="Zhou Y."/>
            <person name="Zheng Z."/>
            <person name="Qiu Y."/>
        </authorList>
    </citation>
    <scope>NUCLEOTIDE SEQUENCE [LARGE SCALE GENOMIC DNA]</scope>
    <source>
        <strain evidence="2">F231</strain>
    </source>
</reference>
<dbReference type="PROSITE" id="PS50848">
    <property type="entry name" value="START"/>
    <property type="match status" value="1"/>
</dbReference>
<dbReference type="AlphaFoldDB" id="A0AAN7LLA2"/>
<evidence type="ECO:0000259" key="1">
    <source>
        <dbReference type="PROSITE" id="PS50848"/>
    </source>
</evidence>
<dbReference type="InterPro" id="IPR023393">
    <property type="entry name" value="START-like_dom_sf"/>
</dbReference>